<protein>
    <submittedName>
        <fullName evidence="3">Helix-turn-helix transcriptional regulator</fullName>
    </submittedName>
</protein>
<dbReference type="EMBL" id="JBHSFQ010000029">
    <property type="protein sequence ID" value="MFC4564813.1"/>
    <property type="molecule type" value="Genomic_DNA"/>
</dbReference>
<dbReference type="SUPFAM" id="SSF47413">
    <property type="entry name" value="lambda repressor-like DNA-binding domains"/>
    <property type="match status" value="1"/>
</dbReference>
<dbReference type="InterPro" id="IPR041413">
    <property type="entry name" value="MLTR_LBD"/>
</dbReference>
<dbReference type="Pfam" id="PF13560">
    <property type="entry name" value="HTH_31"/>
    <property type="match status" value="1"/>
</dbReference>
<sequence length="308" mass="33802">MDNRSEIKEFLASRRARISPRQAGLPAYGGNRRVPGLRREEVAVLAGVSVDYYVRLERGNLAGASESVLDSLARALELDDAEREHLHDLARAANATHRQRRRPARPQTQVPPAVQRILDAMTDAPAFIRNSRLDFLAANRLGYALYAPLFAEGRRPPVNFARFTFLDPRGRAFFGHDRERSVNSTVALLRTEAGRNPHDKGLTDLIGELVTRSGEFRAAWAEHNVRLHHTGAKRVRHPVVGDVTLAFEAMHLPAHPSLVVTAMSAEPGSRDEDALKLLASWAADSGQAGLAHVLDPTPPAPENADQAG</sequence>
<dbReference type="Gene3D" id="1.10.260.40">
    <property type="entry name" value="lambda repressor-like DNA-binding domains"/>
    <property type="match status" value="1"/>
</dbReference>
<name>A0ABV9E274_9ACTN</name>
<evidence type="ECO:0000313" key="4">
    <source>
        <dbReference type="Proteomes" id="UP001595923"/>
    </source>
</evidence>
<comment type="caution">
    <text evidence="3">The sequence shown here is derived from an EMBL/GenBank/DDBJ whole genome shotgun (WGS) entry which is preliminary data.</text>
</comment>
<proteinExistence type="predicted"/>
<dbReference type="SMART" id="SM00530">
    <property type="entry name" value="HTH_XRE"/>
    <property type="match status" value="1"/>
</dbReference>
<dbReference type="PROSITE" id="PS50943">
    <property type="entry name" value="HTH_CROC1"/>
    <property type="match status" value="1"/>
</dbReference>
<accession>A0ABV9E274</accession>
<evidence type="ECO:0000256" key="1">
    <source>
        <dbReference type="SAM" id="MobiDB-lite"/>
    </source>
</evidence>
<dbReference type="InterPro" id="IPR010982">
    <property type="entry name" value="Lambda_DNA-bd_dom_sf"/>
</dbReference>
<evidence type="ECO:0000313" key="3">
    <source>
        <dbReference type="EMBL" id="MFC4564813.1"/>
    </source>
</evidence>
<keyword evidence="4" id="KW-1185">Reference proteome</keyword>
<organism evidence="3 4">
    <name type="scientific">Nocardiopsis mangrovi</name>
    <dbReference type="NCBI Taxonomy" id="1179818"/>
    <lineage>
        <taxon>Bacteria</taxon>
        <taxon>Bacillati</taxon>
        <taxon>Actinomycetota</taxon>
        <taxon>Actinomycetes</taxon>
        <taxon>Streptosporangiales</taxon>
        <taxon>Nocardiopsidaceae</taxon>
        <taxon>Nocardiopsis</taxon>
    </lineage>
</organism>
<evidence type="ECO:0000259" key="2">
    <source>
        <dbReference type="PROSITE" id="PS50943"/>
    </source>
</evidence>
<gene>
    <name evidence="3" type="ORF">ACFO4E_23390</name>
</gene>
<feature type="domain" description="HTH cro/C1-type" evidence="2">
    <location>
        <begin position="36"/>
        <end position="83"/>
    </location>
</feature>
<dbReference type="RefSeq" id="WP_378578289.1">
    <property type="nucleotide sequence ID" value="NZ_JBHSFQ010000029.1"/>
</dbReference>
<dbReference type="Proteomes" id="UP001595923">
    <property type="component" value="Unassembled WGS sequence"/>
</dbReference>
<dbReference type="Pfam" id="PF17765">
    <property type="entry name" value="MLTR_LBD"/>
    <property type="match status" value="1"/>
</dbReference>
<reference evidence="4" key="1">
    <citation type="journal article" date="2019" name="Int. J. Syst. Evol. Microbiol.">
        <title>The Global Catalogue of Microorganisms (GCM) 10K type strain sequencing project: providing services to taxonomists for standard genome sequencing and annotation.</title>
        <authorList>
            <consortium name="The Broad Institute Genomics Platform"/>
            <consortium name="The Broad Institute Genome Sequencing Center for Infectious Disease"/>
            <person name="Wu L."/>
            <person name="Ma J."/>
        </authorList>
    </citation>
    <scope>NUCLEOTIDE SEQUENCE [LARGE SCALE GENOMIC DNA]</scope>
    <source>
        <strain evidence="4">XZYJ18</strain>
    </source>
</reference>
<dbReference type="PANTHER" id="PTHR35010:SF2">
    <property type="entry name" value="BLL4672 PROTEIN"/>
    <property type="match status" value="1"/>
</dbReference>
<dbReference type="Gene3D" id="3.30.450.180">
    <property type="match status" value="1"/>
</dbReference>
<dbReference type="InterPro" id="IPR001387">
    <property type="entry name" value="Cro/C1-type_HTH"/>
</dbReference>
<dbReference type="CDD" id="cd00093">
    <property type="entry name" value="HTH_XRE"/>
    <property type="match status" value="1"/>
</dbReference>
<dbReference type="PANTHER" id="PTHR35010">
    <property type="entry name" value="BLL4672 PROTEIN-RELATED"/>
    <property type="match status" value="1"/>
</dbReference>
<feature type="region of interest" description="Disordered" evidence="1">
    <location>
        <begin position="289"/>
        <end position="308"/>
    </location>
</feature>